<proteinExistence type="predicted"/>
<keyword evidence="2" id="KW-1185">Reference proteome</keyword>
<evidence type="ECO:0000313" key="1">
    <source>
        <dbReference type="EMBL" id="RYR38926.1"/>
    </source>
</evidence>
<dbReference type="Proteomes" id="UP000289738">
    <property type="component" value="Chromosome A09"/>
</dbReference>
<gene>
    <name evidence="1" type="ORF">Ahy_A09g044247</name>
</gene>
<evidence type="ECO:0000313" key="2">
    <source>
        <dbReference type="Proteomes" id="UP000289738"/>
    </source>
</evidence>
<organism evidence="1 2">
    <name type="scientific">Arachis hypogaea</name>
    <name type="common">Peanut</name>
    <dbReference type="NCBI Taxonomy" id="3818"/>
    <lineage>
        <taxon>Eukaryota</taxon>
        <taxon>Viridiplantae</taxon>
        <taxon>Streptophyta</taxon>
        <taxon>Embryophyta</taxon>
        <taxon>Tracheophyta</taxon>
        <taxon>Spermatophyta</taxon>
        <taxon>Magnoliopsida</taxon>
        <taxon>eudicotyledons</taxon>
        <taxon>Gunneridae</taxon>
        <taxon>Pentapetalae</taxon>
        <taxon>rosids</taxon>
        <taxon>fabids</taxon>
        <taxon>Fabales</taxon>
        <taxon>Fabaceae</taxon>
        <taxon>Papilionoideae</taxon>
        <taxon>50 kb inversion clade</taxon>
        <taxon>dalbergioids sensu lato</taxon>
        <taxon>Dalbergieae</taxon>
        <taxon>Pterocarpus clade</taxon>
        <taxon>Arachis</taxon>
    </lineage>
</organism>
<dbReference type="EMBL" id="SDMP01000009">
    <property type="protein sequence ID" value="RYR38926.1"/>
    <property type="molecule type" value="Genomic_DNA"/>
</dbReference>
<comment type="caution">
    <text evidence="1">The sequence shown here is derived from an EMBL/GenBank/DDBJ whole genome shotgun (WGS) entry which is preliminary data.</text>
</comment>
<protein>
    <submittedName>
        <fullName evidence="1">Uncharacterized protein</fullName>
    </submittedName>
</protein>
<dbReference type="AlphaFoldDB" id="A0A445BJR8"/>
<accession>A0A445BJR8</accession>
<name>A0A445BJR8_ARAHY</name>
<sequence>MIQDVILFEYSDTSFPQVPQSCSKSLNWIAMQESGFLEYCGSIEFAKEMALLFPHCNTHSMLPPAFGLIRSNIHSCLVALNAHTNISERTPFYLESYNSASSTIIDSTLKEIYALSMQYLVRFDFSYYKKDSEWDTHIILIDLKACRKQFNIIERHIAKNFQKRGYVRCTTESLIIQATVKDFDLNKKLYPIDDLDPIASDKARRFCEIWGPGEYYI</sequence>
<reference evidence="1 2" key="1">
    <citation type="submission" date="2019-01" db="EMBL/GenBank/DDBJ databases">
        <title>Sequencing of cultivated peanut Arachis hypogaea provides insights into genome evolution and oil improvement.</title>
        <authorList>
            <person name="Chen X."/>
        </authorList>
    </citation>
    <scope>NUCLEOTIDE SEQUENCE [LARGE SCALE GENOMIC DNA]</scope>
    <source>
        <strain evidence="2">cv. Fuhuasheng</strain>
        <tissue evidence="1">Leaves</tissue>
    </source>
</reference>